<feature type="domain" description="G-protein coupled receptors family 1 profile" evidence="6">
    <location>
        <begin position="1"/>
        <end position="42"/>
    </location>
</feature>
<evidence type="ECO:0000313" key="7">
    <source>
        <dbReference type="EMBL" id="EFO20095.1"/>
    </source>
</evidence>
<dbReference type="EMBL" id="JH712118">
    <property type="protein sequence ID" value="EFO20095.1"/>
    <property type="molecule type" value="Genomic_DNA"/>
</dbReference>
<dbReference type="CTD" id="9945823"/>
<evidence type="ECO:0000256" key="4">
    <source>
        <dbReference type="ARBA" id="ARBA00023136"/>
    </source>
</evidence>
<sequence>MLICISHDRFYSIFFPLYTLNAKKSVQRIITVAWIVSFSISVLVVWSYEKPFILNYLFLQNNFLVYRFKYTSTWTLVLNAYLKLMKAPGLNQLDLLVVNPRTYVKKYEVLL</sequence>
<feature type="transmembrane region" description="Helical" evidence="5">
    <location>
        <begin position="29"/>
        <end position="48"/>
    </location>
</feature>
<evidence type="ECO:0000256" key="2">
    <source>
        <dbReference type="ARBA" id="ARBA00022692"/>
    </source>
</evidence>
<reference evidence="7" key="1">
    <citation type="submission" date="2012-04" db="EMBL/GenBank/DDBJ databases">
        <title>The Genome Sequence of Loa loa.</title>
        <authorList>
            <consortium name="The Broad Institute Genome Sequencing Platform"/>
            <consortium name="Broad Institute Genome Sequencing Center for Infectious Disease"/>
            <person name="Nutman T.B."/>
            <person name="Fink D.L."/>
            <person name="Russ C."/>
            <person name="Young S."/>
            <person name="Zeng Q."/>
            <person name="Gargeya S."/>
            <person name="Alvarado L."/>
            <person name="Berlin A."/>
            <person name="Chapman S.B."/>
            <person name="Chen Z."/>
            <person name="Freedman E."/>
            <person name="Gellesch M."/>
            <person name="Goldberg J."/>
            <person name="Griggs A."/>
            <person name="Gujja S."/>
            <person name="Heilman E.R."/>
            <person name="Heiman D."/>
            <person name="Howarth C."/>
            <person name="Mehta T."/>
            <person name="Neiman D."/>
            <person name="Pearson M."/>
            <person name="Roberts A."/>
            <person name="Saif S."/>
            <person name="Shea T."/>
            <person name="Shenoy N."/>
            <person name="Sisk P."/>
            <person name="Stolte C."/>
            <person name="Sykes S."/>
            <person name="White J."/>
            <person name="Yandava C."/>
            <person name="Haas B."/>
            <person name="Henn M.R."/>
            <person name="Nusbaum C."/>
            <person name="Birren B."/>
        </authorList>
    </citation>
    <scope>NUCLEOTIDE SEQUENCE [LARGE SCALE GENOMIC DNA]</scope>
</reference>
<dbReference type="GO" id="GO:0016020">
    <property type="term" value="C:membrane"/>
    <property type="evidence" value="ECO:0007669"/>
    <property type="project" value="UniProtKB-SubCell"/>
</dbReference>
<feature type="transmembrane region" description="Helical" evidence="5">
    <location>
        <begin position="63"/>
        <end position="82"/>
    </location>
</feature>
<evidence type="ECO:0000256" key="1">
    <source>
        <dbReference type="ARBA" id="ARBA00004370"/>
    </source>
</evidence>
<evidence type="ECO:0000256" key="5">
    <source>
        <dbReference type="SAM" id="Phobius"/>
    </source>
</evidence>
<comment type="subcellular location">
    <subcellularLocation>
        <location evidence="1">Membrane</location>
    </subcellularLocation>
</comment>
<name>A0A1S0TVC7_LOALO</name>
<dbReference type="InParanoid" id="A0A1S0TVC7"/>
<accession>A0A1S0TVC7</accession>
<dbReference type="AlphaFoldDB" id="A0A1S0TVC7"/>
<proteinExistence type="predicted"/>
<keyword evidence="3 5" id="KW-1133">Transmembrane helix</keyword>
<dbReference type="PROSITE" id="PS50262">
    <property type="entry name" value="G_PROTEIN_RECEP_F1_2"/>
    <property type="match status" value="1"/>
</dbReference>
<dbReference type="KEGG" id="loa:LOAG_08393"/>
<keyword evidence="2 5" id="KW-0812">Transmembrane</keyword>
<dbReference type="Gene3D" id="1.20.1070.10">
    <property type="entry name" value="Rhodopsin 7-helix transmembrane proteins"/>
    <property type="match status" value="1"/>
</dbReference>
<dbReference type="GeneID" id="9945823"/>
<evidence type="ECO:0000259" key="6">
    <source>
        <dbReference type="PROSITE" id="PS50262"/>
    </source>
</evidence>
<keyword evidence="4 5" id="KW-0472">Membrane</keyword>
<dbReference type="RefSeq" id="XP_003143973.1">
    <property type="nucleotide sequence ID" value="XM_003143925.1"/>
</dbReference>
<evidence type="ECO:0000256" key="3">
    <source>
        <dbReference type="ARBA" id="ARBA00022989"/>
    </source>
</evidence>
<dbReference type="OrthoDB" id="6435638at2759"/>
<dbReference type="InterPro" id="IPR017452">
    <property type="entry name" value="GPCR_Rhodpsn_7TM"/>
</dbReference>
<organism evidence="7">
    <name type="scientific">Loa loa</name>
    <name type="common">Eye worm</name>
    <name type="synonym">Filaria loa</name>
    <dbReference type="NCBI Taxonomy" id="7209"/>
    <lineage>
        <taxon>Eukaryota</taxon>
        <taxon>Metazoa</taxon>
        <taxon>Ecdysozoa</taxon>
        <taxon>Nematoda</taxon>
        <taxon>Chromadorea</taxon>
        <taxon>Rhabditida</taxon>
        <taxon>Spirurina</taxon>
        <taxon>Spiruromorpha</taxon>
        <taxon>Filarioidea</taxon>
        <taxon>Onchocercidae</taxon>
        <taxon>Loa</taxon>
    </lineage>
</organism>
<protein>
    <recommendedName>
        <fullName evidence="6">G-protein coupled receptors family 1 profile domain-containing protein</fullName>
    </recommendedName>
</protein>
<gene>
    <name evidence="7" type="ORF">LOAG_08393</name>
</gene>